<dbReference type="PANTHER" id="PTHR38604:SF1">
    <property type="entry name" value="PERIPLASMIC NITRATE REDUCTASE, ELECTRON TRANSFER SUBUNIT"/>
    <property type="match status" value="1"/>
</dbReference>
<evidence type="ECO:0000256" key="11">
    <source>
        <dbReference type="ARBA" id="ARBA00031832"/>
    </source>
</evidence>
<dbReference type="Gene3D" id="1.10.1130.10">
    <property type="entry name" value="Flavocytochrome C3, Chain A"/>
    <property type="match status" value="1"/>
</dbReference>
<sequence>MYKLNFRIIKIKSKNMKYQYLALIALFFLVACNQAKETTIDEDQLGFIDADLHSDETNFKMKANFNEEKPEVGVTIERSFENAPPMIPHTTAGFFPIKMDNNICLSCHMPDKVEESGAREISKTHFQSWRPQMDVKDGVYSNPKEDNKVFVKEVKDLNMAYFNCSQCHAPQAEVTIDIENLFTVEFREEFGIKESNLQDNIGDGVNN</sequence>
<evidence type="ECO:0000256" key="3">
    <source>
        <dbReference type="ARBA" id="ARBA00013773"/>
    </source>
</evidence>
<evidence type="ECO:0000256" key="8">
    <source>
        <dbReference type="ARBA" id="ARBA00022764"/>
    </source>
</evidence>
<organism evidence="13 14">
    <name type="scientific">Marinifilum caeruleilacunae</name>
    <dbReference type="NCBI Taxonomy" id="2499076"/>
    <lineage>
        <taxon>Bacteria</taxon>
        <taxon>Pseudomonadati</taxon>
        <taxon>Bacteroidota</taxon>
        <taxon>Bacteroidia</taxon>
        <taxon>Marinilabiliales</taxon>
        <taxon>Marinifilaceae</taxon>
    </lineage>
</organism>
<proteinExistence type="inferred from homology"/>
<keyword evidence="10" id="KW-0408">Iron</keyword>
<dbReference type="SUPFAM" id="SSF48695">
    <property type="entry name" value="Multiheme cytochromes"/>
    <property type="match status" value="1"/>
</dbReference>
<dbReference type="PROSITE" id="PS51257">
    <property type="entry name" value="PROKAR_LIPOPROTEIN"/>
    <property type="match status" value="1"/>
</dbReference>
<evidence type="ECO:0000256" key="7">
    <source>
        <dbReference type="ARBA" id="ARBA00022729"/>
    </source>
</evidence>
<evidence type="ECO:0000256" key="6">
    <source>
        <dbReference type="ARBA" id="ARBA00022723"/>
    </source>
</evidence>
<evidence type="ECO:0000313" key="13">
    <source>
        <dbReference type="EMBL" id="NOU58851.1"/>
    </source>
</evidence>
<evidence type="ECO:0000256" key="1">
    <source>
        <dbReference type="ARBA" id="ARBA00004418"/>
    </source>
</evidence>
<dbReference type="Pfam" id="PF03892">
    <property type="entry name" value="NapB"/>
    <property type="match status" value="1"/>
</dbReference>
<comment type="similarity">
    <text evidence="2">Belongs to the NapB family.</text>
</comment>
<evidence type="ECO:0000256" key="5">
    <source>
        <dbReference type="ARBA" id="ARBA00022617"/>
    </source>
</evidence>
<keyword evidence="14" id="KW-1185">Reference proteome</keyword>
<accession>A0ABX1WS27</accession>
<evidence type="ECO:0000256" key="4">
    <source>
        <dbReference type="ARBA" id="ARBA00022448"/>
    </source>
</evidence>
<dbReference type="EMBL" id="RZNH01000003">
    <property type="protein sequence ID" value="NOU58851.1"/>
    <property type="molecule type" value="Genomic_DNA"/>
</dbReference>
<feature type="signal peptide" evidence="12">
    <location>
        <begin position="1"/>
        <end position="35"/>
    </location>
</feature>
<comment type="caution">
    <text evidence="13">The sequence shown here is derived from an EMBL/GenBank/DDBJ whole genome shotgun (WGS) entry which is preliminary data.</text>
</comment>
<evidence type="ECO:0000256" key="12">
    <source>
        <dbReference type="SAM" id="SignalP"/>
    </source>
</evidence>
<name>A0ABX1WS27_9BACT</name>
<keyword evidence="9" id="KW-0249">Electron transport</keyword>
<keyword evidence="5" id="KW-0349">Heme</keyword>
<dbReference type="Proteomes" id="UP000732105">
    <property type="component" value="Unassembled WGS sequence"/>
</dbReference>
<dbReference type="PANTHER" id="PTHR38604">
    <property type="entry name" value="PERIPLASMIC NITRATE REDUCTASE, ELECTRON TRANSFER SUBUNIT"/>
    <property type="match status" value="1"/>
</dbReference>
<dbReference type="InterPro" id="IPR005591">
    <property type="entry name" value="NapB"/>
</dbReference>
<evidence type="ECO:0000313" key="14">
    <source>
        <dbReference type="Proteomes" id="UP000732105"/>
    </source>
</evidence>
<keyword evidence="7 12" id="KW-0732">Signal</keyword>
<evidence type="ECO:0000256" key="9">
    <source>
        <dbReference type="ARBA" id="ARBA00022982"/>
    </source>
</evidence>
<reference evidence="13 14" key="1">
    <citation type="submission" date="2018-12" db="EMBL/GenBank/DDBJ databases">
        <title>Marinifilum JC070 sp. nov., a marine bacterium isolated from Yongle Blue Hole in the South China Sea.</title>
        <authorList>
            <person name="Fu T."/>
        </authorList>
    </citation>
    <scope>NUCLEOTIDE SEQUENCE [LARGE SCALE GENOMIC DNA]</scope>
    <source>
        <strain evidence="13 14">JC070</strain>
    </source>
</reference>
<keyword evidence="6" id="KW-0479">Metal-binding</keyword>
<evidence type="ECO:0000256" key="2">
    <source>
        <dbReference type="ARBA" id="ARBA00007368"/>
    </source>
</evidence>
<keyword evidence="4" id="KW-0813">Transport</keyword>
<keyword evidence="8" id="KW-0574">Periplasm</keyword>
<protein>
    <recommendedName>
        <fullName evidence="3">Periplasmic nitrate reductase, electron transfer subunit</fullName>
    </recommendedName>
    <alternativeName>
        <fullName evidence="11">Diheme cytochrome c NapB</fullName>
    </alternativeName>
</protein>
<comment type="subcellular location">
    <subcellularLocation>
        <location evidence="1">Periplasm</location>
    </subcellularLocation>
</comment>
<dbReference type="InterPro" id="IPR036280">
    <property type="entry name" value="Multihaem_cyt_sf"/>
</dbReference>
<evidence type="ECO:0000256" key="10">
    <source>
        <dbReference type="ARBA" id="ARBA00023004"/>
    </source>
</evidence>
<gene>
    <name evidence="13" type="ORF">ELS83_03405</name>
</gene>
<feature type="chain" id="PRO_5045893210" description="Periplasmic nitrate reductase, electron transfer subunit" evidence="12">
    <location>
        <begin position="36"/>
        <end position="207"/>
    </location>
</feature>